<evidence type="ECO:0000313" key="1">
    <source>
        <dbReference type="EMBL" id="ADY00942.1"/>
    </source>
</evidence>
<dbReference type="OrthoDB" id="275458at2157"/>
<proteinExistence type="predicted"/>
<dbReference type="HOGENOM" id="CLU_069296_0_0_2"/>
<dbReference type="Proteomes" id="UP000007485">
    <property type="component" value="Chromosome"/>
</dbReference>
<gene>
    <name evidence="1" type="ordered locus">VMUT_0731</name>
</gene>
<dbReference type="AlphaFoldDB" id="F0QW18"/>
<evidence type="ECO:0008006" key="3">
    <source>
        <dbReference type="Google" id="ProtNLM"/>
    </source>
</evidence>
<dbReference type="GeneID" id="10288383"/>
<protein>
    <recommendedName>
        <fullName evidence="3">DUF1152 domain-containing protein</fullName>
    </recommendedName>
</protein>
<accession>F0QW18</accession>
<dbReference type="RefSeq" id="WP_013604105.1">
    <property type="nucleotide sequence ID" value="NC_015151.1"/>
</dbReference>
<dbReference type="InterPro" id="IPR010581">
    <property type="entry name" value="DUF1152"/>
</dbReference>
<reference evidence="1 2" key="1">
    <citation type="journal article" date="2011" name="J. Bacteriol.">
        <title>Complete genome sequence of 'Vulcanisaeta moutnovskia' strain 768-28, a novel member of the hyperthermophilic crenarchaeal genus vulcanisaeta.</title>
        <authorList>
            <person name="Gumerov V.M."/>
            <person name="Mardanov A.V."/>
            <person name="Beletsky A.V."/>
            <person name="Prokofeva M.I."/>
            <person name="Bonch-Osmolovskaya E.A."/>
            <person name="Ravin N.V."/>
            <person name="Skryabin K.G."/>
        </authorList>
    </citation>
    <scope>NUCLEOTIDE SEQUENCE [LARGE SCALE GENOMIC DNA]</scope>
    <source>
        <strain evidence="1 2">768-28</strain>
    </source>
</reference>
<name>F0QW18_VULM7</name>
<keyword evidence="2" id="KW-1185">Reference proteome</keyword>
<dbReference type="eggNOG" id="arCOG04164">
    <property type="taxonomic scope" value="Archaea"/>
</dbReference>
<dbReference type="EMBL" id="CP002529">
    <property type="protein sequence ID" value="ADY00942.1"/>
    <property type="molecule type" value="Genomic_DNA"/>
</dbReference>
<dbReference type="Pfam" id="PF06626">
    <property type="entry name" value="DUF1152"/>
    <property type="match status" value="1"/>
</dbReference>
<evidence type="ECO:0000313" key="2">
    <source>
        <dbReference type="Proteomes" id="UP000007485"/>
    </source>
</evidence>
<dbReference type="KEGG" id="vmo:VMUT_0731"/>
<organism evidence="1 2">
    <name type="scientific">Vulcanisaeta moutnovskia (strain 768-28)</name>
    <dbReference type="NCBI Taxonomy" id="985053"/>
    <lineage>
        <taxon>Archaea</taxon>
        <taxon>Thermoproteota</taxon>
        <taxon>Thermoprotei</taxon>
        <taxon>Thermoproteales</taxon>
        <taxon>Thermoproteaceae</taxon>
        <taxon>Vulcanisaeta</taxon>
    </lineage>
</organism>
<dbReference type="STRING" id="985053.VMUT_0731"/>
<sequence length="354" mass="38415">MINEIIGLNVRSVLVIGIGGGGDVVGSSITYSLAVNEGKEAVLGAVLWERYINDIVPGPIRVQELRNAEVFGNYLAMVDGDTYAIREGRRVVPQIANVLSVIKDDGLGISISGSVNDVARELSTYVNKYGFDAIIGIDVGGDVLALGNEDGLYSPLTDSYSVAVLSKVQDYTGAQVVLGIAGPGVDGELDRDYVLMRISQLASKCAFLGAYGPTRGDLMILEDILSKAVTEASGLVYRAAKGYHGNVGIRGSTKNVKLDISSSITYYLDLRKIISDLPLANLVINARDPWDAMRTLNSKGVMTELNFEEEVYRYYKTKSKIPSPEEAYLMIKEIKNRLKSQVQLMSNQHGSTHH</sequence>